<protein>
    <submittedName>
        <fullName evidence="2">Astakine</fullName>
    </submittedName>
</protein>
<keyword evidence="3" id="KW-1185">Reference proteome</keyword>
<feature type="chain" id="PRO_5003157257" evidence="1">
    <location>
        <begin position="19"/>
        <end position="102"/>
    </location>
</feature>
<dbReference type="EMBL" id="GL447755">
    <property type="protein sequence ID" value="EFN86043.1"/>
    <property type="molecule type" value="Genomic_DNA"/>
</dbReference>
<evidence type="ECO:0000313" key="3">
    <source>
        <dbReference type="Proteomes" id="UP000008237"/>
    </source>
</evidence>
<dbReference type="InParanoid" id="E2BE56"/>
<proteinExistence type="predicted"/>
<sequence>MSSILSILLIITVGLVFSSNGQCTNNADCLSDECCLLGPMRYSTPTCIPYQKKGDQCRVNAEFVTTNLTYPNNSHLEVKNVSYILCPCVKETSCNKETGICD</sequence>
<keyword evidence="1" id="KW-0732">Signal</keyword>
<dbReference type="PhylomeDB" id="E2BE56"/>
<feature type="signal peptide" evidence="1">
    <location>
        <begin position="1"/>
        <end position="18"/>
    </location>
</feature>
<evidence type="ECO:0000313" key="2">
    <source>
        <dbReference type="EMBL" id="EFN86043.1"/>
    </source>
</evidence>
<dbReference type="AlphaFoldDB" id="E2BE56"/>
<accession>E2BE56</accession>
<dbReference type="OMA" id="CCLLGPM"/>
<reference evidence="2 3" key="1">
    <citation type="journal article" date="2010" name="Science">
        <title>Genomic comparison of the ants Camponotus floridanus and Harpegnathos saltator.</title>
        <authorList>
            <person name="Bonasio R."/>
            <person name="Zhang G."/>
            <person name="Ye C."/>
            <person name="Mutti N.S."/>
            <person name="Fang X."/>
            <person name="Qin N."/>
            <person name="Donahue G."/>
            <person name="Yang P."/>
            <person name="Li Q."/>
            <person name="Li C."/>
            <person name="Zhang P."/>
            <person name="Huang Z."/>
            <person name="Berger S.L."/>
            <person name="Reinberg D."/>
            <person name="Wang J."/>
            <person name="Liebig J."/>
        </authorList>
    </citation>
    <scope>NUCLEOTIDE SEQUENCE [LARGE SCALE GENOMIC DNA]</scope>
    <source>
        <strain evidence="2 3">R22 G/1</strain>
    </source>
</reference>
<dbReference type="OrthoDB" id="6408184at2759"/>
<gene>
    <name evidence="2" type="ORF">EAI_16933</name>
</gene>
<evidence type="ECO:0000256" key="1">
    <source>
        <dbReference type="SAM" id="SignalP"/>
    </source>
</evidence>
<dbReference type="Proteomes" id="UP000008237">
    <property type="component" value="Unassembled WGS sequence"/>
</dbReference>
<dbReference type="KEGG" id="hst:105181808"/>
<name>E2BE56_HARSA</name>
<organism evidence="3">
    <name type="scientific">Harpegnathos saltator</name>
    <name type="common">Jerdon's jumping ant</name>
    <dbReference type="NCBI Taxonomy" id="610380"/>
    <lineage>
        <taxon>Eukaryota</taxon>
        <taxon>Metazoa</taxon>
        <taxon>Ecdysozoa</taxon>
        <taxon>Arthropoda</taxon>
        <taxon>Hexapoda</taxon>
        <taxon>Insecta</taxon>
        <taxon>Pterygota</taxon>
        <taxon>Neoptera</taxon>
        <taxon>Endopterygota</taxon>
        <taxon>Hymenoptera</taxon>
        <taxon>Apocrita</taxon>
        <taxon>Aculeata</taxon>
        <taxon>Formicoidea</taxon>
        <taxon>Formicidae</taxon>
        <taxon>Ponerinae</taxon>
        <taxon>Ponerini</taxon>
        <taxon>Harpegnathos</taxon>
    </lineage>
</organism>
<dbReference type="Gene3D" id="2.10.80.10">
    <property type="entry name" value="Lipase, subunit A"/>
    <property type="match status" value="1"/>
</dbReference>